<keyword evidence="1" id="KW-0812">Transmembrane</keyword>
<keyword evidence="3" id="KW-1185">Reference proteome</keyword>
<protein>
    <recommendedName>
        <fullName evidence="4">Secreted protein</fullName>
    </recommendedName>
</protein>
<evidence type="ECO:0000256" key="1">
    <source>
        <dbReference type="SAM" id="Phobius"/>
    </source>
</evidence>
<accession>A0ABY0HVY3</accession>
<evidence type="ECO:0008006" key="4">
    <source>
        <dbReference type="Google" id="ProtNLM"/>
    </source>
</evidence>
<reference evidence="2 3" key="1">
    <citation type="journal article" date="2019" name="Science, e1252229">
        <title>Invertible promoters mediate bacterial phase variation, antibiotic resistance, and host adaptation in the gut.</title>
        <authorList>
            <person name="Jiang X."/>
            <person name="Hall A.B."/>
            <person name="Arthur T.D."/>
            <person name="Plichta D.R."/>
            <person name="Covington C.T."/>
            <person name="Poyet M."/>
            <person name="Crothers J."/>
            <person name="Moses P.L."/>
            <person name="Tolonen A.C."/>
            <person name="Vlamakis H."/>
            <person name="Alm E.J."/>
            <person name="Xavier R.J."/>
        </authorList>
    </citation>
    <scope>NUCLEOTIDE SEQUENCE [LARGE SCALE GENOMIC DNA]</scope>
    <source>
        <strain evidence="3">ca_0067</strain>
    </source>
</reference>
<comment type="caution">
    <text evidence="2">The sequence shown here is derived from an EMBL/GenBank/DDBJ whole genome shotgun (WGS) entry which is preliminary data.</text>
</comment>
<dbReference type="Proteomes" id="UP000292985">
    <property type="component" value="Unassembled WGS sequence"/>
</dbReference>
<evidence type="ECO:0000313" key="3">
    <source>
        <dbReference type="Proteomes" id="UP000292985"/>
    </source>
</evidence>
<evidence type="ECO:0000313" key="2">
    <source>
        <dbReference type="EMBL" id="RYT44413.1"/>
    </source>
</evidence>
<name>A0ABY0HVY3_CITAM</name>
<gene>
    <name evidence="2" type="ORF">EAJ18_08755</name>
</gene>
<keyword evidence="1" id="KW-1133">Transmembrane helix</keyword>
<sequence length="85" mass="10282">MTYSIVFFYLCMNLFLRYLWLALAFSAVRFNVRGIYRSDMQHFVRNFSYSARLLITKCCEILRCLFWCSGRSINFSAENTRLKFF</sequence>
<keyword evidence="1" id="KW-0472">Membrane</keyword>
<organism evidence="2 3">
    <name type="scientific">Citrobacter amalonaticus</name>
    <dbReference type="NCBI Taxonomy" id="35703"/>
    <lineage>
        <taxon>Bacteria</taxon>
        <taxon>Pseudomonadati</taxon>
        <taxon>Pseudomonadota</taxon>
        <taxon>Gammaproteobacteria</taxon>
        <taxon>Enterobacterales</taxon>
        <taxon>Enterobacteriaceae</taxon>
        <taxon>Citrobacter</taxon>
    </lineage>
</organism>
<dbReference type="EMBL" id="RCYA01000003">
    <property type="protein sequence ID" value="RYT44413.1"/>
    <property type="molecule type" value="Genomic_DNA"/>
</dbReference>
<feature type="transmembrane region" description="Helical" evidence="1">
    <location>
        <begin position="6"/>
        <end position="28"/>
    </location>
</feature>
<proteinExistence type="predicted"/>